<dbReference type="PIRSF" id="PIRSF000332">
    <property type="entry name" value="FMO"/>
    <property type="match status" value="1"/>
</dbReference>
<protein>
    <submittedName>
        <fullName evidence="8">Thiol-specific monooxygenase</fullName>
    </submittedName>
</protein>
<dbReference type="Gene3D" id="3.50.50.60">
    <property type="entry name" value="FAD/NAD(P)-binding domain"/>
    <property type="match status" value="2"/>
</dbReference>
<sequence length="484" mass="54134">MVSNISEVAVIGAGPSGLAAAKFLLAEKKFAKVQIFEQRDTVAGVWAHNDLTVLDDAFTVPRTQPQEGPDTAIYGPEGKGAPKFVTPVYDFLETNIPHTLMNFNDKCFPPGTSLFPTHRTVRQYLEEYADEIRPIIALFTQVINVVKVPDGDRQRWEVTTQDLITKQTSRACFDAVVVASGHYSDPYIPDIPGLSDFNKTYAGAISHSKFYKNPSDYKDKKVIVVGNSASGIDLSAQISKVSKLPVIVSEKTEPNTPSEEAASWAKHVREISRVVTEDREVHFADGTIEQGVDHIVFCTGYFYSFPFLRQLTPSIETNGSYARNLYQHLIYIHDPTIALIGIPQRVVPFPFGQAQAAWISRVWSGRLALPSQAEMQDWISKTVKEQGESKHLHNLKTPKDIDYINMLFEQSNRAVKVDGLENDGAGKTPPYWGEEKAWTRERFPLIKLASRALGDKRHLVTSLEELGFDFKSYKAGVQQEDKLI</sequence>
<dbReference type="Pfam" id="PF13450">
    <property type="entry name" value="NAD_binding_8"/>
    <property type="match status" value="1"/>
</dbReference>
<evidence type="ECO:0000313" key="9">
    <source>
        <dbReference type="Proteomes" id="UP000813444"/>
    </source>
</evidence>
<evidence type="ECO:0000256" key="1">
    <source>
        <dbReference type="ARBA" id="ARBA00001974"/>
    </source>
</evidence>
<dbReference type="Proteomes" id="UP000813444">
    <property type="component" value="Unassembled WGS sequence"/>
</dbReference>
<dbReference type="SUPFAM" id="SSF51905">
    <property type="entry name" value="FAD/NAD(P)-binding domain"/>
    <property type="match status" value="2"/>
</dbReference>
<evidence type="ECO:0000256" key="7">
    <source>
        <dbReference type="ARBA" id="ARBA00023033"/>
    </source>
</evidence>
<evidence type="ECO:0000256" key="4">
    <source>
        <dbReference type="ARBA" id="ARBA00022827"/>
    </source>
</evidence>
<evidence type="ECO:0000256" key="6">
    <source>
        <dbReference type="ARBA" id="ARBA00023002"/>
    </source>
</evidence>
<reference evidence="8" key="1">
    <citation type="journal article" date="2021" name="Nat. Commun.">
        <title>Genetic determinants of endophytism in the Arabidopsis root mycobiome.</title>
        <authorList>
            <person name="Mesny F."/>
            <person name="Miyauchi S."/>
            <person name="Thiergart T."/>
            <person name="Pickel B."/>
            <person name="Atanasova L."/>
            <person name="Karlsson M."/>
            <person name="Huettel B."/>
            <person name="Barry K.W."/>
            <person name="Haridas S."/>
            <person name="Chen C."/>
            <person name="Bauer D."/>
            <person name="Andreopoulos W."/>
            <person name="Pangilinan J."/>
            <person name="LaButti K."/>
            <person name="Riley R."/>
            <person name="Lipzen A."/>
            <person name="Clum A."/>
            <person name="Drula E."/>
            <person name="Henrissat B."/>
            <person name="Kohler A."/>
            <person name="Grigoriev I.V."/>
            <person name="Martin F.M."/>
            <person name="Hacquard S."/>
        </authorList>
    </citation>
    <scope>NUCLEOTIDE SEQUENCE</scope>
    <source>
        <strain evidence="8">MPI-CAGE-CH-0235</strain>
    </source>
</reference>
<dbReference type="EMBL" id="JAGPNK010000001">
    <property type="protein sequence ID" value="KAH7329639.1"/>
    <property type="molecule type" value="Genomic_DNA"/>
</dbReference>
<dbReference type="InterPro" id="IPR050346">
    <property type="entry name" value="FMO-like"/>
</dbReference>
<dbReference type="GO" id="GO:0050661">
    <property type="term" value="F:NADP binding"/>
    <property type="evidence" value="ECO:0007669"/>
    <property type="project" value="InterPro"/>
</dbReference>
<dbReference type="FunFam" id="3.50.50.60:FF:000138">
    <property type="entry name" value="Flavin-containing monooxygenase"/>
    <property type="match status" value="1"/>
</dbReference>
<dbReference type="OrthoDB" id="66881at2759"/>
<comment type="similarity">
    <text evidence="2">Belongs to the FMO family.</text>
</comment>
<dbReference type="PANTHER" id="PTHR23023">
    <property type="entry name" value="DIMETHYLANILINE MONOOXYGENASE"/>
    <property type="match status" value="1"/>
</dbReference>
<proteinExistence type="inferred from homology"/>
<dbReference type="Pfam" id="PF00743">
    <property type="entry name" value="FMO-like"/>
    <property type="match status" value="2"/>
</dbReference>
<evidence type="ECO:0000256" key="5">
    <source>
        <dbReference type="ARBA" id="ARBA00022857"/>
    </source>
</evidence>
<dbReference type="AlphaFoldDB" id="A0A8K0WYL4"/>
<dbReference type="GO" id="GO:0004499">
    <property type="term" value="F:N,N-dimethylaniline monooxygenase activity"/>
    <property type="evidence" value="ECO:0007669"/>
    <property type="project" value="InterPro"/>
</dbReference>
<keyword evidence="9" id="KW-1185">Reference proteome</keyword>
<dbReference type="InterPro" id="IPR000960">
    <property type="entry name" value="Flavin_mOase"/>
</dbReference>
<dbReference type="InterPro" id="IPR020946">
    <property type="entry name" value="Flavin_mOase-like"/>
</dbReference>
<keyword evidence="5" id="KW-0521">NADP</keyword>
<keyword evidence="3" id="KW-0285">Flavoprotein</keyword>
<dbReference type="PRINTS" id="PR00370">
    <property type="entry name" value="FMOXYGENASE"/>
</dbReference>
<comment type="cofactor">
    <cofactor evidence="1">
        <name>FAD</name>
        <dbReference type="ChEBI" id="CHEBI:57692"/>
    </cofactor>
</comment>
<evidence type="ECO:0000313" key="8">
    <source>
        <dbReference type="EMBL" id="KAH7329639.1"/>
    </source>
</evidence>
<gene>
    <name evidence="8" type="ORF">B0I35DRAFT_345399</name>
</gene>
<name>A0A8K0WYL4_9HYPO</name>
<comment type="caution">
    <text evidence="8">The sequence shown here is derived from an EMBL/GenBank/DDBJ whole genome shotgun (WGS) entry which is preliminary data.</text>
</comment>
<dbReference type="GO" id="GO:0050660">
    <property type="term" value="F:flavin adenine dinucleotide binding"/>
    <property type="evidence" value="ECO:0007669"/>
    <property type="project" value="InterPro"/>
</dbReference>
<evidence type="ECO:0000256" key="3">
    <source>
        <dbReference type="ARBA" id="ARBA00022630"/>
    </source>
</evidence>
<keyword evidence="6" id="KW-0560">Oxidoreductase</keyword>
<evidence type="ECO:0000256" key="2">
    <source>
        <dbReference type="ARBA" id="ARBA00009183"/>
    </source>
</evidence>
<accession>A0A8K0WYL4</accession>
<keyword evidence="7 8" id="KW-0503">Monooxygenase</keyword>
<keyword evidence="4" id="KW-0274">FAD</keyword>
<dbReference type="InterPro" id="IPR036188">
    <property type="entry name" value="FAD/NAD-bd_sf"/>
</dbReference>
<organism evidence="8 9">
    <name type="scientific">Stachybotrys elegans</name>
    <dbReference type="NCBI Taxonomy" id="80388"/>
    <lineage>
        <taxon>Eukaryota</taxon>
        <taxon>Fungi</taxon>
        <taxon>Dikarya</taxon>
        <taxon>Ascomycota</taxon>
        <taxon>Pezizomycotina</taxon>
        <taxon>Sordariomycetes</taxon>
        <taxon>Hypocreomycetidae</taxon>
        <taxon>Hypocreales</taxon>
        <taxon>Stachybotryaceae</taxon>
        <taxon>Stachybotrys</taxon>
    </lineage>
</organism>